<evidence type="ECO:0000256" key="11">
    <source>
        <dbReference type="ARBA" id="ARBA00023163"/>
    </source>
</evidence>
<keyword evidence="11" id="KW-0804">Transcription</keyword>
<dbReference type="InterPro" id="IPR034732">
    <property type="entry name" value="EPHD"/>
</dbReference>
<dbReference type="CDD" id="cd10518">
    <property type="entry name" value="SET_SETD1-like"/>
    <property type="match status" value="1"/>
</dbReference>
<dbReference type="PROSITE" id="PS50868">
    <property type="entry name" value="POST_SET"/>
    <property type="match status" value="1"/>
</dbReference>
<keyword evidence="3" id="KW-0808">Transferase</keyword>
<dbReference type="GO" id="GO:0035097">
    <property type="term" value="C:histone methyltransferase complex"/>
    <property type="evidence" value="ECO:0007669"/>
    <property type="project" value="TreeGrafter"/>
</dbReference>
<dbReference type="Pfam" id="PF13831">
    <property type="entry name" value="PHD_2"/>
    <property type="match status" value="1"/>
</dbReference>
<dbReference type="SMART" id="SM00508">
    <property type="entry name" value="PostSET"/>
    <property type="match status" value="1"/>
</dbReference>
<dbReference type="InterPro" id="IPR032308">
    <property type="entry name" value="TDBD"/>
</dbReference>
<dbReference type="PROSITE" id="PS50280">
    <property type="entry name" value="SET"/>
    <property type="match status" value="1"/>
</dbReference>
<feature type="region of interest" description="Disordered" evidence="14">
    <location>
        <begin position="669"/>
        <end position="688"/>
    </location>
</feature>
<dbReference type="SUPFAM" id="SSF57903">
    <property type="entry name" value="FYVE/PHD zinc finger"/>
    <property type="match status" value="1"/>
</dbReference>
<gene>
    <name evidence="19" type="ORF">M0R45_011433</name>
</gene>
<dbReference type="PANTHER" id="PTHR45838:SF4">
    <property type="entry name" value="HISTONE-LYSINE N-METHYLTRANSFERASE TRITHORAX"/>
    <property type="match status" value="1"/>
</dbReference>
<dbReference type="InterPro" id="IPR001214">
    <property type="entry name" value="SET_dom"/>
</dbReference>
<dbReference type="EMBL" id="JBEDUW010000002">
    <property type="protein sequence ID" value="KAK9945944.1"/>
    <property type="molecule type" value="Genomic_DNA"/>
</dbReference>
<feature type="domain" description="PHD-type" evidence="15">
    <location>
        <begin position="1684"/>
        <end position="1734"/>
    </location>
</feature>
<dbReference type="PROSITE" id="PS51805">
    <property type="entry name" value="EPHD"/>
    <property type="match status" value="1"/>
</dbReference>
<keyword evidence="8" id="KW-0862">Zinc</keyword>
<keyword evidence="7 13" id="KW-0863">Zinc-finger</keyword>
<keyword evidence="6" id="KW-0677">Repeat</keyword>
<evidence type="ECO:0000259" key="15">
    <source>
        <dbReference type="PROSITE" id="PS50016"/>
    </source>
</evidence>
<evidence type="ECO:0000256" key="5">
    <source>
        <dbReference type="ARBA" id="ARBA00022723"/>
    </source>
</evidence>
<keyword evidence="4" id="KW-0949">S-adenosyl-L-methionine</keyword>
<keyword evidence="5" id="KW-0479">Metal-binding</keyword>
<evidence type="ECO:0000259" key="17">
    <source>
        <dbReference type="PROSITE" id="PS50868"/>
    </source>
</evidence>
<evidence type="ECO:0000256" key="13">
    <source>
        <dbReference type="PROSITE-ProRule" id="PRU00146"/>
    </source>
</evidence>
<dbReference type="Proteomes" id="UP001457282">
    <property type="component" value="Unassembled WGS sequence"/>
</dbReference>
<evidence type="ECO:0000256" key="4">
    <source>
        <dbReference type="ARBA" id="ARBA00022691"/>
    </source>
</evidence>
<dbReference type="GO" id="GO:0032259">
    <property type="term" value="P:methylation"/>
    <property type="evidence" value="ECO:0007669"/>
    <property type="project" value="UniProtKB-KW"/>
</dbReference>
<feature type="compositionally biased region" description="Polar residues" evidence="14">
    <location>
        <begin position="1327"/>
        <end position="1340"/>
    </location>
</feature>
<dbReference type="Pfam" id="PF00856">
    <property type="entry name" value="SET"/>
    <property type="match status" value="1"/>
</dbReference>
<keyword evidence="10" id="KW-0805">Transcription regulation</keyword>
<accession>A0AAW1YCL0</accession>
<dbReference type="InterPro" id="IPR003616">
    <property type="entry name" value="Post-SET_dom"/>
</dbReference>
<evidence type="ECO:0000256" key="9">
    <source>
        <dbReference type="ARBA" id="ARBA00022853"/>
    </source>
</evidence>
<dbReference type="SUPFAM" id="SSF82199">
    <property type="entry name" value="SET domain"/>
    <property type="match status" value="1"/>
</dbReference>
<dbReference type="InterPro" id="IPR019787">
    <property type="entry name" value="Znf_PHD-finger"/>
</dbReference>
<dbReference type="Gene3D" id="3.30.40.10">
    <property type="entry name" value="Zinc/RING finger domain, C3HC4 (zinc finger)"/>
    <property type="match status" value="2"/>
</dbReference>
<feature type="domain" description="SET" evidence="16">
    <location>
        <begin position="2052"/>
        <end position="2173"/>
    </location>
</feature>
<organism evidence="19 20">
    <name type="scientific">Rubus argutus</name>
    <name type="common">Southern blackberry</name>
    <dbReference type="NCBI Taxonomy" id="59490"/>
    <lineage>
        <taxon>Eukaryota</taxon>
        <taxon>Viridiplantae</taxon>
        <taxon>Streptophyta</taxon>
        <taxon>Embryophyta</taxon>
        <taxon>Tracheophyta</taxon>
        <taxon>Spermatophyta</taxon>
        <taxon>Magnoliopsida</taxon>
        <taxon>eudicotyledons</taxon>
        <taxon>Gunneridae</taxon>
        <taxon>Pentapetalae</taxon>
        <taxon>rosids</taxon>
        <taxon>fabids</taxon>
        <taxon>Rosales</taxon>
        <taxon>Rosaceae</taxon>
        <taxon>Rosoideae</taxon>
        <taxon>Rosoideae incertae sedis</taxon>
        <taxon>Rubus</taxon>
    </lineage>
</organism>
<evidence type="ECO:0000256" key="2">
    <source>
        <dbReference type="ARBA" id="ARBA00022603"/>
    </source>
</evidence>
<evidence type="ECO:0000313" key="20">
    <source>
        <dbReference type="Proteomes" id="UP001457282"/>
    </source>
</evidence>
<feature type="region of interest" description="Disordered" evidence="14">
    <location>
        <begin position="930"/>
        <end position="950"/>
    </location>
</feature>
<dbReference type="PROSITE" id="PS50016">
    <property type="entry name" value="ZF_PHD_2"/>
    <property type="match status" value="1"/>
</dbReference>
<evidence type="ECO:0000256" key="1">
    <source>
        <dbReference type="ARBA" id="ARBA00004123"/>
    </source>
</evidence>
<evidence type="ECO:0000313" key="19">
    <source>
        <dbReference type="EMBL" id="KAK9945944.1"/>
    </source>
</evidence>
<evidence type="ECO:0000259" key="18">
    <source>
        <dbReference type="PROSITE" id="PS51805"/>
    </source>
</evidence>
<evidence type="ECO:0000259" key="16">
    <source>
        <dbReference type="PROSITE" id="PS50280"/>
    </source>
</evidence>
<dbReference type="GO" id="GO:0045893">
    <property type="term" value="P:positive regulation of DNA-templated transcription"/>
    <property type="evidence" value="ECO:0007669"/>
    <property type="project" value="TreeGrafter"/>
</dbReference>
<dbReference type="GO" id="GO:0042800">
    <property type="term" value="F:histone H3K4 methyltransferase activity"/>
    <property type="evidence" value="ECO:0007669"/>
    <property type="project" value="TreeGrafter"/>
</dbReference>
<comment type="subcellular location">
    <subcellularLocation>
        <location evidence="1">Nucleus</location>
    </subcellularLocation>
</comment>
<keyword evidence="20" id="KW-1185">Reference proteome</keyword>
<evidence type="ECO:0000256" key="3">
    <source>
        <dbReference type="ARBA" id="ARBA00022679"/>
    </source>
</evidence>
<dbReference type="SMART" id="SM00317">
    <property type="entry name" value="SET"/>
    <property type="match status" value="1"/>
</dbReference>
<evidence type="ECO:0000256" key="10">
    <source>
        <dbReference type="ARBA" id="ARBA00023015"/>
    </source>
</evidence>
<evidence type="ECO:0000256" key="7">
    <source>
        <dbReference type="ARBA" id="ARBA00022771"/>
    </source>
</evidence>
<reference evidence="19 20" key="1">
    <citation type="journal article" date="2023" name="G3 (Bethesda)">
        <title>A chromosome-length genome assembly and annotation of blackberry (Rubus argutus, cv. 'Hillquist').</title>
        <authorList>
            <person name="Bruna T."/>
            <person name="Aryal R."/>
            <person name="Dudchenko O."/>
            <person name="Sargent D.J."/>
            <person name="Mead D."/>
            <person name="Buti M."/>
            <person name="Cavallini A."/>
            <person name="Hytonen T."/>
            <person name="Andres J."/>
            <person name="Pham M."/>
            <person name="Weisz D."/>
            <person name="Mascagni F."/>
            <person name="Usai G."/>
            <person name="Natali L."/>
            <person name="Bassil N."/>
            <person name="Fernandez G.E."/>
            <person name="Lomsadze A."/>
            <person name="Armour M."/>
            <person name="Olukolu B."/>
            <person name="Poorten T."/>
            <person name="Britton C."/>
            <person name="Davik J."/>
            <person name="Ashrafi H."/>
            <person name="Aiden E.L."/>
            <person name="Borodovsky M."/>
            <person name="Worthington M."/>
        </authorList>
    </citation>
    <scope>NUCLEOTIDE SEQUENCE [LARGE SCALE GENOMIC DNA]</scope>
    <source>
        <strain evidence="19">PI 553951</strain>
    </source>
</reference>
<evidence type="ECO:0000256" key="14">
    <source>
        <dbReference type="SAM" id="MobiDB-lite"/>
    </source>
</evidence>
<dbReference type="SMART" id="SM00249">
    <property type="entry name" value="PHD"/>
    <property type="match status" value="2"/>
</dbReference>
<dbReference type="Pfam" id="PF16135">
    <property type="entry name" value="TDBD"/>
    <property type="match status" value="1"/>
</dbReference>
<dbReference type="Pfam" id="PF13832">
    <property type="entry name" value="zf-HC5HC2H_2"/>
    <property type="match status" value="1"/>
</dbReference>
<dbReference type="InterPro" id="IPR046341">
    <property type="entry name" value="SET_dom_sf"/>
</dbReference>
<dbReference type="Gene3D" id="2.170.270.10">
    <property type="entry name" value="SET domain"/>
    <property type="match status" value="1"/>
</dbReference>
<evidence type="ECO:0000256" key="6">
    <source>
        <dbReference type="ARBA" id="ARBA00022737"/>
    </source>
</evidence>
<sequence>MDNWWTNKCNSTLPSMASSSSQELQNQMAINTGYFSYPQCSQDLRPAMLGRLQDPLLSSNPSSGSHRSEHVNLGNSFLSLLSGSPSLLQRDFQDFSNSKPIGTSGKILPEGNNSIINGTQSAIPSEKLSWKNLQSGADFCPNGSSKVGPSSICASNSILHDLQSSDLAKVVICHMVPGNEKVKSSYALSGEWHSATPASRANIQTSEKMPVEENSCISNQASSVCHSGSPADAGKACRENIHASPKMPLEANSFISYQASSLWHGTSPADTGKACSANTGSSPKMPVEAYSFISNQASSFMNGCPRVFCLTTSGCLLLSNTGLLGIVCSCHSFRMSAFKFCEHSGLYGVNPGDAIRMDSGETIAQWCKLYLLKFGIRIPGDKSEWDWPEELSATAGLMKSSVPMPKISNSLSDLVCSAGGSASSKQSFDGVSLSKNLITNQSLVIGAVSNKQQRNIQDSNNIFLKALTSTSQLNMHMADNLIMERAMSTSKLVGNGAQDGCQSISAYIGSMHNRTSSIAHPSLQLQERKIIGKESNFCRIENTKDGASRDAAVSNIELRLGQPYQLAQTSGSPDLAAVGPQLFGTVVNPMKSLFPQQMVSNRANCREEVDFRQCHHFSAHPSKPSSNRDRNQLNHGNNTFVIRNATDDERVEKSSSNLAQDSVISLLTNLKSPPKENKRSKANNYMFNDSGNILRNTLRSEPQPAKYDLANVLRSGGNSERQLDMSHLGSYKLKDNDKGLSFAADGSHLAKDLGFRIRKEMEIFSSFNTLSGSGEPSFLTAHRNSCYSHQLSGVPPGEPDSRVRSNYPEKVISFGNSGQVDHVYLQPLASSMGSGKKIPPQEVSKGIPVSASTSSSDLIPAFCRDELIGVHTHLPDDKLEVLAPRQMQEISKQQHALPSHSKNQGEGRFGCLSYMQHSCVDTSASGKQSQKLSLSSKHDTSEAAVKSHQSGVSCRNGSDEGFASMTGVNCCCHFSRYEHGNALDSKEVDLKHQVSIVPLCNGQPSPRSGKNITEPSEHERFCHKVPCGYFHSSSRCAAYRNCLERNFESRVGSFPVVSKEQMGIVNIEASMIFSPQFANGHNVQKDKAIPLDHKRKLSGELPKNNAYHTSQWRDVPSKVKGVSDVTRVDRLANLFDATRQDREKLGDTCVKCFNATVQIADSLKEHEVSNISSGCSAATVSQPSIEVNNVDSSTNDAGDNGCGSNFVVDEGSGIDKAWSSDDALECEKSAEFLASTGSSLRKVGAPNNLKHQSSSCLLDDLKLLNSLTWQKGRDQIPAGLALHEKDKHVQNSERGLKIGKRKRELGLDILNASCPTSDPFRVRQENPKSNGTSQFTSRPSESLKMLLPSRKSETHTTEPCVTQSSCNPRLHISSSAKKLSHRSDLHRLNNDKDREMNSVFQTELNCGTNNCEIAEVSGGNKCKRDCSSNACRQFQIQESSQENAKKTKFSSVDGFKPTSSRQVNIGHRKARPTVCGKYGELADGSLTGELSKPAKLVPLSRVLNSARKCTLPKHCNPKSTSKRKLKKRNLGAVICKTYDLKTEKFNKCHNATVCGKINDTSMRKKKKECSSGDGEFHKEFSLEKQGDDQSERDHRKLDGITHTRLQLKPKEIRKRSIYELTEKGEDPGSKSSSVSKISNCLPAMKDGKLVNTGEDSGLCQLSAKNEFRCSSTQEHWCHCDLDSDAFCCVCGSSNQDEINKLLECSQCLIKVHQACYGVSKVPKDRWSCRPCRTSSKDIVCVLCGYGGGAMTQALRSQTIVKSIVRAWNIETESGPKNELCSVKTLQKDSTGLHCSGYGHEENSSLSVFQPENGQQATALSKRGMSYKVDVVVNSPLVSKIKVQNSITVGLVDSATKQWVHMVCGLWTPETRCPNVDTMSAFDVSGVPLPAADMVCCMCKRAGGSCIQCRVENCSVRFHPWCAHQKGLLQTEVEGVDNENVGFYGRCALHATQPICKSDYPVDTEAGCLEEDKSACARIEGYKGRKRDGFRHKYYDRSKGRDGCLVPQEQLNAWAYINGQKPCVQELPNLAISDIEHDSRKEFARYKQAKSWKHLVVYKSGIHALGLYTSRFISRDEMVVEYVGEIVGQRVADKRENEYQSGKKLQYKSACYFFRIDKEHIIDATCKGGIARFVNHSCSPNCVAKVISVRNEKKVVFFAERDIFPGEEITYDYHFNHEDEGKKIPCFCNAKNCRRYLN</sequence>
<keyword evidence="12" id="KW-0539">Nucleus</keyword>
<protein>
    <submittedName>
        <fullName evidence="19">Uncharacterized protein</fullName>
    </submittedName>
</protein>
<keyword evidence="2" id="KW-0489">Methyltransferase</keyword>
<keyword evidence="9" id="KW-0156">Chromatin regulator</keyword>
<dbReference type="InterPro" id="IPR011011">
    <property type="entry name" value="Znf_FYVE_PHD"/>
</dbReference>
<dbReference type="InterPro" id="IPR013083">
    <property type="entry name" value="Znf_RING/FYVE/PHD"/>
</dbReference>
<feature type="domain" description="PHD-type" evidence="18">
    <location>
        <begin position="1830"/>
        <end position="1950"/>
    </location>
</feature>
<feature type="domain" description="Post-SET" evidence="17">
    <location>
        <begin position="2181"/>
        <end position="2197"/>
    </location>
</feature>
<proteinExistence type="predicted"/>
<dbReference type="InterPro" id="IPR001965">
    <property type="entry name" value="Znf_PHD"/>
</dbReference>
<feature type="region of interest" description="Disordered" evidence="14">
    <location>
        <begin position="1316"/>
        <end position="1342"/>
    </location>
</feature>
<evidence type="ECO:0000256" key="12">
    <source>
        <dbReference type="ARBA" id="ARBA00023242"/>
    </source>
</evidence>
<name>A0AAW1YCL0_RUBAR</name>
<comment type="caution">
    <text evidence="19">The sequence shown here is derived from an EMBL/GenBank/DDBJ whole genome shotgun (WGS) entry which is preliminary data.</text>
</comment>
<evidence type="ECO:0000256" key="8">
    <source>
        <dbReference type="ARBA" id="ARBA00022833"/>
    </source>
</evidence>
<dbReference type="CDD" id="cd15571">
    <property type="entry name" value="ePHD"/>
    <property type="match status" value="1"/>
</dbReference>
<dbReference type="GO" id="GO:0008270">
    <property type="term" value="F:zinc ion binding"/>
    <property type="evidence" value="ECO:0007669"/>
    <property type="project" value="UniProtKB-KW"/>
</dbReference>
<dbReference type="PANTHER" id="PTHR45838">
    <property type="entry name" value="HISTONE-LYSINE-N-METHYLTRANSFERASE 2 KMT2 FAMILY MEMBER"/>
    <property type="match status" value="1"/>
</dbReference>